<name>A0A2T0BNV9_9CLOT</name>
<dbReference type="AlphaFoldDB" id="A0A2T0BNV9"/>
<comment type="caution">
    <text evidence="1">The sequence shown here is derived from an EMBL/GenBank/DDBJ whole genome shotgun (WGS) entry which is preliminary data.</text>
</comment>
<dbReference type="EMBL" id="PVXP01000015">
    <property type="protein sequence ID" value="PRR85556.1"/>
    <property type="molecule type" value="Genomic_DNA"/>
</dbReference>
<dbReference type="RefSeq" id="WP_106009084.1">
    <property type="nucleotide sequence ID" value="NZ_PVXP01000015.1"/>
</dbReference>
<evidence type="ECO:0000313" key="1">
    <source>
        <dbReference type="EMBL" id="PRR85556.1"/>
    </source>
</evidence>
<reference evidence="1 2" key="1">
    <citation type="submission" date="2018-03" db="EMBL/GenBank/DDBJ databases">
        <title>Genome sequence of Clostridium luticellarii DSM 29923.</title>
        <authorList>
            <person name="Poehlein A."/>
            <person name="Daniel R."/>
        </authorList>
    </citation>
    <scope>NUCLEOTIDE SEQUENCE [LARGE SCALE GENOMIC DNA]</scope>
    <source>
        <strain evidence="1 2">DSM 29923</strain>
    </source>
</reference>
<protein>
    <submittedName>
        <fullName evidence="1">Uncharacterized protein</fullName>
    </submittedName>
</protein>
<accession>A0A2T0BNV9</accession>
<dbReference type="Proteomes" id="UP000237798">
    <property type="component" value="Unassembled WGS sequence"/>
</dbReference>
<gene>
    <name evidence="1" type="ORF">CLLU_14770</name>
</gene>
<keyword evidence="2" id="KW-1185">Reference proteome</keyword>
<sequence>MKFSMHSEHSIIQNKEYGVYIDGCALENVISKNLPVLGGTRPCKIDIDIEIFDKGFEIAKEGYPKDTDEDTEGDEDD</sequence>
<organism evidence="1 2">
    <name type="scientific">Clostridium luticellarii</name>
    <dbReference type="NCBI Taxonomy" id="1691940"/>
    <lineage>
        <taxon>Bacteria</taxon>
        <taxon>Bacillati</taxon>
        <taxon>Bacillota</taxon>
        <taxon>Clostridia</taxon>
        <taxon>Eubacteriales</taxon>
        <taxon>Clostridiaceae</taxon>
        <taxon>Clostridium</taxon>
    </lineage>
</organism>
<evidence type="ECO:0000313" key="2">
    <source>
        <dbReference type="Proteomes" id="UP000237798"/>
    </source>
</evidence>
<proteinExistence type="predicted"/>